<organism evidence="5 6">
    <name type="scientific">Phoenix dactylifera</name>
    <name type="common">Date palm</name>
    <dbReference type="NCBI Taxonomy" id="42345"/>
    <lineage>
        <taxon>Eukaryota</taxon>
        <taxon>Viridiplantae</taxon>
        <taxon>Streptophyta</taxon>
        <taxon>Embryophyta</taxon>
        <taxon>Tracheophyta</taxon>
        <taxon>Spermatophyta</taxon>
        <taxon>Magnoliopsida</taxon>
        <taxon>Liliopsida</taxon>
        <taxon>Arecaceae</taxon>
        <taxon>Coryphoideae</taxon>
        <taxon>Phoeniceae</taxon>
        <taxon>Phoenix</taxon>
    </lineage>
</organism>
<dbReference type="PANTHER" id="PTHR42647">
    <property type="entry name" value="SBP (S-RIBONUCLEASE BINDING PROTEIN) FAMILY PROTEIN"/>
    <property type="match status" value="1"/>
</dbReference>
<dbReference type="InterPro" id="IPR013083">
    <property type="entry name" value="Znf_RING/FYVE/PHD"/>
</dbReference>
<proteinExistence type="predicted"/>
<dbReference type="AlphaFoldDB" id="A0A8B8J870"/>
<dbReference type="Gene3D" id="3.30.40.10">
    <property type="entry name" value="Zinc/RING finger domain, C3HC4 (zinc finger)"/>
    <property type="match status" value="1"/>
</dbReference>
<dbReference type="Pfam" id="PF13920">
    <property type="entry name" value="zf-C3HC4_3"/>
    <property type="match status" value="1"/>
</dbReference>
<feature type="region of interest" description="Disordered" evidence="4">
    <location>
        <begin position="82"/>
        <end position="103"/>
    </location>
</feature>
<keyword evidence="3" id="KW-0862">Zinc</keyword>
<dbReference type="RefSeq" id="XP_026663071.1">
    <property type="nucleotide sequence ID" value="XM_026807270.2"/>
</dbReference>
<protein>
    <submittedName>
        <fullName evidence="6">E3 ubiquitin-protein ligase BOI-like isoform X1</fullName>
    </submittedName>
</protein>
<keyword evidence="5" id="KW-1185">Reference proteome</keyword>
<sequence length="404" mass="44264">MGEWKEKAQATSPLSVCARERWPLERERGGHLWSRSFRSHLSLPITSLFASLTWCSLSSSQFSLLEESASLLLRDGCSGPVPIQRSASKPKRAGERDRGVFPSANSVRGPIRRVLLQWRLCLVAASGNPRKRMREAAPNPMANAAQGNSTDLLSLRPPSAASLSPPTVISLAQLHARPSPVVSTGLRVALEDQQQYQNPNQSNPLFSSSLFSPVLSNDLTPQLNQDQQEFDRFLRAQGEQLRRTLAEKRHRHCASMLCAAEAAAARTLREKEAEVDRAVRWRTELEGRLARLKEVSLAWQAKTMADQEAAAVLQAQLQQAQAAAAAAAEERETECRDPRAQDAESAHVDPDRAPSAMCRSCREAPASVVVLPCRHLCLCPDCGAAHSCPVCHCATTGSLHVFFS</sequence>
<evidence type="ECO:0000313" key="5">
    <source>
        <dbReference type="Proteomes" id="UP000228380"/>
    </source>
</evidence>
<dbReference type="GO" id="GO:0004842">
    <property type="term" value="F:ubiquitin-protein transferase activity"/>
    <property type="evidence" value="ECO:0007669"/>
    <property type="project" value="TreeGrafter"/>
</dbReference>
<name>A0A8B8J870_PHODC</name>
<dbReference type="Proteomes" id="UP000228380">
    <property type="component" value="Chromosome 18"/>
</dbReference>
<gene>
    <name evidence="6" type="primary">LOC103714074</name>
</gene>
<evidence type="ECO:0000256" key="3">
    <source>
        <dbReference type="ARBA" id="ARBA00022833"/>
    </source>
</evidence>
<keyword evidence="2" id="KW-0863">Zinc-finger</keyword>
<feature type="region of interest" description="Disordered" evidence="4">
    <location>
        <begin position="328"/>
        <end position="353"/>
    </location>
</feature>
<keyword evidence="1" id="KW-0479">Metal-binding</keyword>
<dbReference type="PANTHER" id="PTHR42647:SF5">
    <property type="entry name" value="SBP (S-RIBONUCLEASE BINDING PROTEIN) FAMILY PROTEIN"/>
    <property type="match status" value="1"/>
</dbReference>
<dbReference type="GO" id="GO:0008270">
    <property type="term" value="F:zinc ion binding"/>
    <property type="evidence" value="ECO:0007669"/>
    <property type="project" value="UniProtKB-KW"/>
</dbReference>
<reference evidence="6" key="2">
    <citation type="submission" date="2025-08" db="UniProtKB">
        <authorList>
            <consortium name="RefSeq"/>
        </authorList>
    </citation>
    <scope>IDENTIFICATION</scope>
    <source>
        <tissue evidence="6">Young leaves</tissue>
    </source>
</reference>
<dbReference type="OrthoDB" id="1711136at2759"/>
<evidence type="ECO:0000256" key="2">
    <source>
        <dbReference type="ARBA" id="ARBA00022771"/>
    </source>
</evidence>
<reference evidence="5" key="1">
    <citation type="journal article" date="2019" name="Nat. Commun.">
        <title>Genome-wide association mapping of date palm fruit traits.</title>
        <authorList>
            <person name="Hazzouri K.M."/>
            <person name="Gros-Balthazard M."/>
            <person name="Flowers J.M."/>
            <person name="Copetti D."/>
            <person name="Lemansour A."/>
            <person name="Lebrun M."/>
            <person name="Masmoudi K."/>
            <person name="Ferrand S."/>
            <person name="Dhar M.I."/>
            <person name="Fresquez Z.A."/>
            <person name="Rosas U."/>
            <person name="Zhang J."/>
            <person name="Talag J."/>
            <person name="Lee S."/>
            <person name="Kudrna D."/>
            <person name="Powell R.F."/>
            <person name="Leitch I.J."/>
            <person name="Krueger R.R."/>
            <person name="Wing R.A."/>
            <person name="Amiri K.M.A."/>
            <person name="Purugganan M.D."/>
        </authorList>
    </citation>
    <scope>NUCLEOTIDE SEQUENCE [LARGE SCALE GENOMIC DNA]</scope>
    <source>
        <strain evidence="5">cv. Khalas</strain>
    </source>
</reference>
<accession>A0A8B8J870</accession>
<evidence type="ECO:0000256" key="1">
    <source>
        <dbReference type="ARBA" id="ARBA00022723"/>
    </source>
</evidence>
<dbReference type="GeneID" id="103714074"/>
<evidence type="ECO:0000313" key="6">
    <source>
        <dbReference type="RefSeq" id="XP_026663071.1"/>
    </source>
</evidence>
<evidence type="ECO:0000256" key="4">
    <source>
        <dbReference type="SAM" id="MobiDB-lite"/>
    </source>
</evidence>
<feature type="compositionally biased region" description="Basic and acidic residues" evidence="4">
    <location>
        <begin position="328"/>
        <end position="352"/>
    </location>
</feature>
<dbReference type="CDD" id="cd16649">
    <property type="entry name" value="mRING-HC-C3HC5_CGRF1-like"/>
    <property type="match status" value="1"/>
</dbReference>